<dbReference type="PROSITE" id="PS50280">
    <property type="entry name" value="SET"/>
    <property type="match status" value="1"/>
</dbReference>
<dbReference type="PANTHER" id="PTHR12197">
    <property type="entry name" value="HISTONE-LYSINE N-METHYLTRANSFERASE SMYD"/>
    <property type="match status" value="1"/>
</dbReference>
<dbReference type="Pfam" id="PF00856">
    <property type="entry name" value="SET"/>
    <property type="match status" value="1"/>
</dbReference>
<comment type="caution">
    <text evidence="2">The sequence shown here is derived from an EMBL/GenBank/DDBJ whole genome shotgun (WGS) entry which is preliminary data.</text>
</comment>
<proteinExistence type="predicted"/>
<dbReference type="VEuPathDB" id="TriTrypDB:TcG_07027"/>
<dbReference type="InterPro" id="IPR050869">
    <property type="entry name" value="H3K4_H4K5_MeTrfase"/>
</dbReference>
<evidence type="ECO:0000313" key="3">
    <source>
        <dbReference type="Proteomes" id="UP000246121"/>
    </source>
</evidence>
<sequence>MEKSDGEMMSSKKASVEYMDAQRGRGLVAKTEFGEGDTILLVPYDIAVLYSPFVRNTCYRCFASVTEPQRVVGEEETRRGDEESWEEIRYECSSCKHLVLCFGCVKDLVEEAWQRSDGTAPAMSLEGNEREVAILRTHPLLEAHQLACEWFCTLPDSVRAGDTDYLRFALQYGSRALLGDTPLLQAVEGLCMNTSQQLVKAYRFCESFAKLVVDTFAPQGYDVDVARLRDVLLRTKINSIGYPFNESETLGWALQGELCMINHSCVPNAAVVRPKHRTAAGACSMELVARRPIKTEEEITIAYIDVDSYADDANARRQRLLEDYGFLCRCTKCASATKATSSMALH</sequence>
<dbReference type="VEuPathDB" id="TriTrypDB:ECC02_000679"/>
<dbReference type="InterPro" id="IPR046341">
    <property type="entry name" value="SET_dom_sf"/>
</dbReference>
<dbReference type="PANTHER" id="PTHR12197:SF292">
    <property type="entry name" value="SET DOMAIN-CONTAINING PROTEIN"/>
    <property type="match status" value="1"/>
</dbReference>
<dbReference type="VEuPathDB" id="TriTrypDB:Tc_MARK_8960"/>
<dbReference type="AlphaFoldDB" id="A0A2V2VD62"/>
<dbReference type="VEuPathDB" id="TriTrypDB:TcCLB.507063.80"/>
<feature type="domain" description="SET" evidence="1">
    <location>
        <begin position="14"/>
        <end position="304"/>
    </location>
</feature>
<reference evidence="2 3" key="1">
    <citation type="journal article" date="2018" name="Microb. Genom.">
        <title>Expanding an expanded genome: long-read sequencing of Trypanosoma cruzi.</title>
        <authorList>
            <person name="Berna L."/>
            <person name="Rodriguez M."/>
            <person name="Chiribao M.L."/>
            <person name="Parodi-Talice A."/>
            <person name="Pita S."/>
            <person name="Rijo G."/>
            <person name="Alvarez-Valin F."/>
            <person name="Robello C."/>
        </authorList>
    </citation>
    <scope>NUCLEOTIDE SEQUENCE [LARGE SCALE GENOMIC DNA]</scope>
    <source>
        <strain evidence="2 3">Dm28c</strain>
    </source>
</reference>
<dbReference type="InterPro" id="IPR001214">
    <property type="entry name" value="SET_dom"/>
</dbReference>
<name>A0A2V2VD62_TRYCR</name>
<evidence type="ECO:0000313" key="2">
    <source>
        <dbReference type="EMBL" id="PWU93506.1"/>
    </source>
</evidence>
<dbReference type="VEuPathDB" id="TriTrypDB:BCY84_10655"/>
<dbReference type="Gene3D" id="6.10.140.2220">
    <property type="match status" value="1"/>
</dbReference>
<gene>
    <name evidence="2" type="ORF">C4B63_31g182</name>
</gene>
<dbReference type="SUPFAM" id="SSF82199">
    <property type="entry name" value="SET domain"/>
    <property type="match status" value="1"/>
</dbReference>
<dbReference type="VEuPathDB" id="TriTrypDB:TcCLB.503955.30"/>
<organism evidence="2 3">
    <name type="scientific">Trypanosoma cruzi</name>
    <dbReference type="NCBI Taxonomy" id="5693"/>
    <lineage>
        <taxon>Eukaryota</taxon>
        <taxon>Discoba</taxon>
        <taxon>Euglenozoa</taxon>
        <taxon>Kinetoplastea</taxon>
        <taxon>Metakinetoplastina</taxon>
        <taxon>Trypanosomatida</taxon>
        <taxon>Trypanosomatidae</taxon>
        <taxon>Trypanosoma</taxon>
        <taxon>Schizotrypanum</taxon>
    </lineage>
</organism>
<dbReference type="VEuPathDB" id="TriTrypDB:TcCL_ESM00807"/>
<dbReference type="Proteomes" id="UP000246121">
    <property type="component" value="Unassembled WGS sequence"/>
</dbReference>
<dbReference type="VEuPathDB" id="TriTrypDB:TcBrA4_0113420"/>
<accession>A0A2V2VD62</accession>
<dbReference type="VEuPathDB" id="TriTrypDB:TCSYLVIO_010587"/>
<dbReference type="VEuPathDB" id="TriTrypDB:C4B63_31g182"/>
<dbReference type="Gene3D" id="1.10.220.160">
    <property type="match status" value="1"/>
</dbReference>
<dbReference type="VEuPathDB" id="TriTrypDB:C3747_31g70"/>
<dbReference type="CDD" id="cd20071">
    <property type="entry name" value="SET_SMYD"/>
    <property type="match status" value="1"/>
</dbReference>
<protein>
    <recommendedName>
        <fullName evidence="1">SET domain-containing protein</fullName>
    </recommendedName>
</protein>
<dbReference type="Gene3D" id="2.170.270.10">
    <property type="entry name" value="SET domain"/>
    <property type="match status" value="1"/>
</dbReference>
<evidence type="ECO:0000259" key="1">
    <source>
        <dbReference type="PROSITE" id="PS50280"/>
    </source>
</evidence>
<dbReference type="EMBL" id="PRFA01000031">
    <property type="protein sequence ID" value="PWU93506.1"/>
    <property type="molecule type" value="Genomic_DNA"/>
</dbReference>